<dbReference type="AlphaFoldDB" id="A0AAW0GSU3"/>
<organism evidence="2 3">
    <name type="scientific">Cerrena zonata</name>
    <dbReference type="NCBI Taxonomy" id="2478898"/>
    <lineage>
        <taxon>Eukaryota</taxon>
        <taxon>Fungi</taxon>
        <taxon>Dikarya</taxon>
        <taxon>Basidiomycota</taxon>
        <taxon>Agaricomycotina</taxon>
        <taxon>Agaricomycetes</taxon>
        <taxon>Polyporales</taxon>
        <taxon>Cerrenaceae</taxon>
        <taxon>Cerrena</taxon>
    </lineage>
</organism>
<dbReference type="PANTHER" id="PTHR39475">
    <property type="entry name" value="CONIDIATION-SPECIFIC PROTEIN 6"/>
    <property type="match status" value="1"/>
</dbReference>
<accession>A0AAW0GSU3</accession>
<evidence type="ECO:0000256" key="1">
    <source>
        <dbReference type="SAM" id="MobiDB-lite"/>
    </source>
</evidence>
<dbReference type="Proteomes" id="UP001385951">
    <property type="component" value="Unassembled WGS sequence"/>
</dbReference>
<gene>
    <name evidence="2" type="ORF">QCA50_002077</name>
</gene>
<dbReference type="EMBL" id="JASBNA010000002">
    <property type="protein sequence ID" value="KAK7694889.1"/>
    <property type="molecule type" value="Genomic_DNA"/>
</dbReference>
<protein>
    <submittedName>
        <fullName evidence="2">Uncharacterized protein</fullName>
    </submittedName>
</protein>
<name>A0AAW0GSU3_9APHY</name>
<feature type="region of interest" description="Disordered" evidence="1">
    <location>
        <begin position="1"/>
        <end position="96"/>
    </location>
</feature>
<evidence type="ECO:0000313" key="2">
    <source>
        <dbReference type="EMBL" id="KAK7694889.1"/>
    </source>
</evidence>
<keyword evidence="3" id="KW-1185">Reference proteome</keyword>
<feature type="compositionally biased region" description="Basic and acidic residues" evidence="1">
    <location>
        <begin position="1"/>
        <end position="18"/>
    </location>
</feature>
<evidence type="ECO:0000313" key="3">
    <source>
        <dbReference type="Proteomes" id="UP001385951"/>
    </source>
</evidence>
<reference evidence="2 3" key="1">
    <citation type="submission" date="2022-09" db="EMBL/GenBank/DDBJ databases">
        <authorList>
            <person name="Palmer J.M."/>
        </authorList>
    </citation>
    <scope>NUCLEOTIDE SEQUENCE [LARGE SCALE GENOMIC DNA]</scope>
    <source>
        <strain evidence="2 3">DSM 7382</strain>
    </source>
</reference>
<dbReference type="PANTHER" id="PTHR39475:SF1">
    <property type="entry name" value="CONIDIATION-SPECIFIC PROTEIN 6"/>
    <property type="match status" value="1"/>
</dbReference>
<proteinExistence type="predicted"/>
<sequence>MYSTRKQENADAKEKIRFNEGQPNAHSNIDSKDNRSLSNRLADAEKDEQEEENQTSGKADPLAPARAHGNKPSRGAQIDAELQRDDEETLKRKDMI</sequence>
<comment type="caution">
    <text evidence="2">The sequence shown here is derived from an EMBL/GenBank/DDBJ whole genome shotgun (WGS) entry which is preliminary data.</text>
</comment>